<keyword evidence="2" id="KW-1185">Reference proteome</keyword>
<dbReference type="EMBL" id="FOYW01000001">
    <property type="protein sequence ID" value="SFR51368.1"/>
    <property type="molecule type" value="Genomic_DNA"/>
</dbReference>
<sequence length="42" mass="4358">MQNNSVIGLDLAKTSFAVVELGVGGDVKHRKTFGGKPDSGRA</sequence>
<gene>
    <name evidence="1" type="ORF">SAMN05216203_1039</name>
</gene>
<accession>A0A1I6HAG2</accession>
<dbReference type="AlphaFoldDB" id="A0A1I6HAG2"/>
<evidence type="ECO:0000313" key="2">
    <source>
        <dbReference type="Proteomes" id="UP000198644"/>
    </source>
</evidence>
<dbReference type="STRING" id="650891.SAMN05216203_1039"/>
<organism evidence="1 2">
    <name type="scientific">Marinobacter daqiaonensis</name>
    <dbReference type="NCBI Taxonomy" id="650891"/>
    <lineage>
        <taxon>Bacteria</taxon>
        <taxon>Pseudomonadati</taxon>
        <taxon>Pseudomonadota</taxon>
        <taxon>Gammaproteobacteria</taxon>
        <taxon>Pseudomonadales</taxon>
        <taxon>Marinobacteraceae</taxon>
        <taxon>Marinobacter</taxon>
    </lineage>
</organism>
<reference evidence="1 2" key="1">
    <citation type="submission" date="2016-10" db="EMBL/GenBank/DDBJ databases">
        <authorList>
            <person name="de Groot N.N."/>
        </authorList>
    </citation>
    <scope>NUCLEOTIDE SEQUENCE [LARGE SCALE GENOMIC DNA]</scope>
    <source>
        <strain evidence="1 2">CGMCC 1.9167</strain>
    </source>
</reference>
<protein>
    <recommendedName>
        <fullName evidence="3">Transposase</fullName>
    </recommendedName>
</protein>
<dbReference type="Proteomes" id="UP000198644">
    <property type="component" value="Unassembled WGS sequence"/>
</dbReference>
<evidence type="ECO:0008006" key="3">
    <source>
        <dbReference type="Google" id="ProtNLM"/>
    </source>
</evidence>
<dbReference type="RefSeq" id="WP_265013562.1">
    <property type="nucleotide sequence ID" value="NZ_FOYW01000001.1"/>
</dbReference>
<name>A0A1I6HAG2_9GAMM</name>
<evidence type="ECO:0000313" key="1">
    <source>
        <dbReference type="EMBL" id="SFR51368.1"/>
    </source>
</evidence>
<proteinExistence type="predicted"/>